<feature type="region of interest" description="Disordered" evidence="2">
    <location>
        <begin position="177"/>
        <end position="220"/>
    </location>
</feature>
<evidence type="ECO:0000256" key="2">
    <source>
        <dbReference type="SAM" id="MobiDB-lite"/>
    </source>
</evidence>
<dbReference type="Proteomes" id="UP000184010">
    <property type="component" value="Unassembled WGS sequence"/>
</dbReference>
<feature type="coiled-coil region" evidence="1">
    <location>
        <begin position="128"/>
        <end position="155"/>
    </location>
</feature>
<evidence type="ECO:0000313" key="3">
    <source>
        <dbReference type="EMBL" id="SHN75210.1"/>
    </source>
</evidence>
<name>A0A1M7TWY2_9FIRM</name>
<keyword evidence="4" id="KW-1185">Reference proteome</keyword>
<accession>A0A1M7TWY2</accession>
<dbReference type="RefSeq" id="WP_072773014.1">
    <property type="nucleotide sequence ID" value="NZ_FRDN01000008.1"/>
</dbReference>
<dbReference type="STRING" id="1121395.SAMN02745215_02637"/>
<dbReference type="EMBL" id="FRDN01000008">
    <property type="protein sequence ID" value="SHN75210.1"/>
    <property type="molecule type" value="Genomic_DNA"/>
</dbReference>
<dbReference type="InterPro" id="IPR021451">
    <property type="entry name" value="DUF3102"/>
</dbReference>
<evidence type="ECO:0000256" key="1">
    <source>
        <dbReference type="SAM" id="Coils"/>
    </source>
</evidence>
<evidence type="ECO:0008006" key="5">
    <source>
        <dbReference type="Google" id="ProtNLM"/>
    </source>
</evidence>
<feature type="compositionally biased region" description="Low complexity" evidence="2">
    <location>
        <begin position="180"/>
        <end position="202"/>
    </location>
</feature>
<reference evidence="4" key="1">
    <citation type="submission" date="2016-12" db="EMBL/GenBank/DDBJ databases">
        <authorList>
            <person name="Varghese N."/>
            <person name="Submissions S."/>
        </authorList>
    </citation>
    <scope>NUCLEOTIDE SEQUENCE [LARGE SCALE GENOMIC DNA]</scope>
    <source>
        <strain evidence="4">DSM 11544</strain>
    </source>
</reference>
<gene>
    <name evidence="3" type="ORF">SAMN02745215_02637</name>
</gene>
<protein>
    <recommendedName>
        <fullName evidence="5">Protein export cytoplasm protein SecA ATPase RNA helicase</fullName>
    </recommendedName>
</protein>
<sequence>MNDLSTERTPLVIAAEINMITQQTRKILLASAVEIGRRLKEAKSMINHGEWEKWLEESVSYSLSTARRLMQLYEEYGASFLDELGLSNHAPVRDLTYTQALLLLGLPEDEREEFLAQNDVAGMTKLELQQALKDRDLAKQKSEEIQQENKALKKGLEGINSAISSLMVQSVLPENVQRESPAAGASSSVSSASTTSTTSTTSLQSNAPLPTHNLKTEIDPNAPAKYAERCDTCRATISTAFFELTTALTNLHYLDEELKEKKRKEAQKLLETIAETIKVWPPPKKPLKVMR</sequence>
<dbReference type="Pfam" id="PF11300">
    <property type="entry name" value="DUF3102"/>
    <property type="match status" value="1"/>
</dbReference>
<keyword evidence="1" id="KW-0175">Coiled coil</keyword>
<dbReference type="AlphaFoldDB" id="A0A1M7TWY2"/>
<organism evidence="3 4">
    <name type="scientific">Desulfitobacterium chlororespirans DSM 11544</name>
    <dbReference type="NCBI Taxonomy" id="1121395"/>
    <lineage>
        <taxon>Bacteria</taxon>
        <taxon>Bacillati</taxon>
        <taxon>Bacillota</taxon>
        <taxon>Clostridia</taxon>
        <taxon>Eubacteriales</taxon>
        <taxon>Desulfitobacteriaceae</taxon>
        <taxon>Desulfitobacterium</taxon>
    </lineage>
</organism>
<evidence type="ECO:0000313" key="4">
    <source>
        <dbReference type="Proteomes" id="UP000184010"/>
    </source>
</evidence>
<proteinExistence type="predicted"/>